<dbReference type="NCBIfam" id="TIGR00614">
    <property type="entry name" value="recQ_fam"/>
    <property type="match status" value="1"/>
</dbReference>
<dbReference type="EMBL" id="ACWF01000154">
    <property type="protein sequence ID" value="EHL73902.1"/>
    <property type="molecule type" value="Genomic_DNA"/>
</dbReference>
<protein>
    <recommendedName>
        <fullName evidence="6">ATP-dependent DNA helicase RecQ</fullName>
    </recommendedName>
    <alternativeName>
        <fullName evidence="7">DNA 3'-5' helicase RecQ</fullName>
    </alternativeName>
</protein>
<feature type="domain" description="Helicase C-terminal" evidence="9">
    <location>
        <begin position="215"/>
        <end position="365"/>
    </location>
</feature>
<dbReference type="SMART" id="SM00490">
    <property type="entry name" value="HELICc"/>
    <property type="match status" value="1"/>
</dbReference>
<evidence type="ECO:0000259" key="9">
    <source>
        <dbReference type="PROSITE" id="PS51194"/>
    </source>
</evidence>
<dbReference type="RefSeq" id="WP_003355192.1">
    <property type="nucleotide sequence ID" value="NZ_JH414764.1"/>
</dbReference>
<dbReference type="AlphaFoldDB" id="G9QPA9"/>
<evidence type="ECO:0000256" key="7">
    <source>
        <dbReference type="ARBA" id="ARBA00044550"/>
    </source>
</evidence>
<keyword evidence="5" id="KW-0238">DNA-binding</keyword>
<evidence type="ECO:0000256" key="4">
    <source>
        <dbReference type="ARBA" id="ARBA00022840"/>
    </source>
</evidence>
<dbReference type="InterPro" id="IPR004589">
    <property type="entry name" value="DNA_helicase_ATP-dep_RecQ"/>
</dbReference>
<organism evidence="10 11">
    <name type="scientific">Bacillus smithii 7_3_47FAA</name>
    <dbReference type="NCBI Taxonomy" id="665952"/>
    <lineage>
        <taxon>Bacteria</taxon>
        <taxon>Bacillati</taxon>
        <taxon>Bacillota</taxon>
        <taxon>Bacilli</taxon>
        <taxon>Bacillales</taxon>
        <taxon>Bacillaceae</taxon>
        <taxon>Bacillus</taxon>
    </lineage>
</organism>
<proteinExistence type="predicted"/>
<dbReference type="CDD" id="cd17920">
    <property type="entry name" value="DEXHc_RecQ"/>
    <property type="match status" value="1"/>
</dbReference>
<dbReference type="GO" id="GO:0003677">
    <property type="term" value="F:DNA binding"/>
    <property type="evidence" value="ECO:0007669"/>
    <property type="project" value="UniProtKB-KW"/>
</dbReference>
<dbReference type="Pfam" id="PF00271">
    <property type="entry name" value="Helicase_C"/>
    <property type="match status" value="1"/>
</dbReference>
<name>G9QPA9_9BACI</name>
<evidence type="ECO:0000313" key="10">
    <source>
        <dbReference type="EMBL" id="EHL73902.1"/>
    </source>
</evidence>
<evidence type="ECO:0000256" key="3">
    <source>
        <dbReference type="ARBA" id="ARBA00022806"/>
    </source>
</evidence>
<dbReference type="Pfam" id="PF16124">
    <property type="entry name" value="RecQ_Zn_bind"/>
    <property type="match status" value="1"/>
</dbReference>
<evidence type="ECO:0000256" key="2">
    <source>
        <dbReference type="ARBA" id="ARBA00022801"/>
    </source>
</evidence>
<keyword evidence="1" id="KW-0547">Nucleotide-binding</keyword>
<dbReference type="Pfam" id="PF00270">
    <property type="entry name" value="DEAD"/>
    <property type="match status" value="1"/>
</dbReference>
<sequence length="493" mass="57396">MELELLLRKQFGYSSFRTGQKEVITSLLEGKDTLAMLPTGTGKSLCYQLPAYILDGTCIIISPLLSLMQDQMEQMKMRGEKRVIALNSFLSFEEKKRALSRLGQFRFVFMSPEMLSNQRVLHELSKIRLSLFVVDEAHCISQWGHDFRPDYLKIGEARELLNRPLTLALTATATEEVRTDIMKYLHLQDANQWIFSVDRANIAMSVQHCESCKEKLDSLLVIVKNVQKPGIIYFSSKKAAEETAYWLEQEGIKKVGVYHGGMEQDERILIQQQFLFNELEIICATSAFGMGINKNDIRFVVHFHPPGQMESYLQEIGRAGRDGKRSLAILLYADGDERIHERLMETELPTDKQIEAFLTYEPNLKKEAAAVLQLTDVQYRYLLYYEELYKDFSFEKKWEYIQRDKNEQIRKKRRKLSQMVQWIHSTSCRREGVLLYFHEKIGSKPERCCDCCGLNILDYYESTAGQSRQEEMNDWEAILQNLLLMEGKIDEKE</sequence>
<dbReference type="InterPro" id="IPR001650">
    <property type="entry name" value="Helicase_C-like"/>
</dbReference>
<dbReference type="PROSITE" id="PS00690">
    <property type="entry name" value="DEAH_ATP_HELICASE"/>
    <property type="match status" value="1"/>
</dbReference>
<dbReference type="GO" id="GO:0006281">
    <property type="term" value="P:DNA repair"/>
    <property type="evidence" value="ECO:0007669"/>
    <property type="project" value="TreeGrafter"/>
</dbReference>
<dbReference type="GO" id="GO:0016787">
    <property type="term" value="F:hydrolase activity"/>
    <property type="evidence" value="ECO:0007669"/>
    <property type="project" value="UniProtKB-KW"/>
</dbReference>
<keyword evidence="11" id="KW-1185">Reference proteome</keyword>
<dbReference type="FunFam" id="3.40.50.300:FF:001363">
    <property type="entry name" value="ATP-dependent DNA helicase RecQ"/>
    <property type="match status" value="1"/>
</dbReference>
<evidence type="ECO:0000259" key="8">
    <source>
        <dbReference type="PROSITE" id="PS51192"/>
    </source>
</evidence>
<keyword evidence="4" id="KW-0067">ATP-binding</keyword>
<dbReference type="SUPFAM" id="SSF52540">
    <property type="entry name" value="P-loop containing nucleoside triphosphate hydrolases"/>
    <property type="match status" value="1"/>
</dbReference>
<keyword evidence="2" id="KW-0378">Hydrolase</keyword>
<dbReference type="PANTHER" id="PTHR13710:SF84">
    <property type="entry name" value="ATP-DEPENDENT DNA HELICASE RECS-RELATED"/>
    <property type="match status" value="1"/>
</dbReference>
<dbReference type="Proteomes" id="UP000011747">
    <property type="component" value="Unassembled WGS sequence"/>
</dbReference>
<dbReference type="PANTHER" id="PTHR13710">
    <property type="entry name" value="DNA HELICASE RECQ FAMILY MEMBER"/>
    <property type="match status" value="1"/>
</dbReference>
<evidence type="ECO:0000313" key="11">
    <source>
        <dbReference type="Proteomes" id="UP000011747"/>
    </source>
</evidence>
<dbReference type="GO" id="GO:0005737">
    <property type="term" value="C:cytoplasm"/>
    <property type="evidence" value="ECO:0007669"/>
    <property type="project" value="TreeGrafter"/>
</dbReference>
<evidence type="ECO:0000256" key="5">
    <source>
        <dbReference type="ARBA" id="ARBA00023125"/>
    </source>
</evidence>
<dbReference type="GO" id="GO:0043590">
    <property type="term" value="C:bacterial nucleoid"/>
    <property type="evidence" value="ECO:0007669"/>
    <property type="project" value="TreeGrafter"/>
</dbReference>
<dbReference type="SMART" id="SM00487">
    <property type="entry name" value="DEXDc"/>
    <property type="match status" value="1"/>
</dbReference>
<keyword evidence="3 10" id="KW-0347">Helicase</keyword>
<accession>G9QPA9</accession>
<dbReference type="GO" id="GO:0043138">
    <property type="term" value="F:3'-5' DNA helicase activity"/>
    <property type="evidence" value="ECO:0007669"/>
    <property type="project" value="TreeGrafter"/>
</dbReference>
<dbReference type="GO" id="GO:0005524">
    <property type="term" value="F:ATP binding"/>
    <property type="evidence" value="ECO:0007669"/>
    <property type="project" value="UniProtKB-KW"/>
</dbReference>
<dbReference type="PROSITE" id="PS51194">
    <property type="entry name" value="HELICASE_CTER"/>
    <property type="match status" value="1"/>
</dbReference>
<comment type="caution">
    <text evidence="10">The sequence shown here is derived from an EMBL/GenBank/DDBJ whole genome shotgun (WGS) entry which is preliminary data.</text>
</comment>
<gene>
    <name evidence="10" type="ORF">HMPREF1015_00126</name>
</gene>
<dbReference type="InterPro" id="IPR014001">
    <property type="entry name" value="Helicase_ATP-bd"/>
</dbReference>
<dbReference type="PROSITE" id="PS51192">
    <property type="entry name" value="HELICASE_ATP_BIND_1"/>
    <property type="match status" value="1"/>
</dbReference>
<reference evidence="10 11" key="1">
    <citation type="submission" date="2011-09" db="EMBL/GenBank/DDBJ databases">
        <title>The Genome Sequence of Bacillus smithii 7_3_47FAA.</title>
        <authorList>
            <consortium name="The Broad Institute Genome Sequencing Platform"/>
            <person name="Earl A."/>
            <person name="Ward D."/>
            <person name="Feldgarden M."/>
            <person name="Gevers D."/>
            <person name="Daigneault M."/>
            <person name="Strauss J."/>
            <person name="Allen-Vercoe E."/>
            <person name="Young S.K."/>
            <person name="Zeng Q."/>
            <person name="Gargeya S."/>
            <person name="Fitzgerald M."/>
            <person name="Haas B."/>
            <person name="Abouelleil A."/>
            <person name="Alvarado L."/>
            <person name="Arachchi H.M."/>
            <person name="Berlin A."/>
            <person name="Brown A."/>
            <person name="Chapman S.B."/>
            <person name="Chen Z."/>
            <person name="Dunbar C."/>
            <person name="Freedman E."/>
            <person name="Gearin G."/>
            <person name="Goldberg J."/>
            <person name="Griggs A."/>
            <person name="Gujja S."/>
            <person name="Heiman D."/>
            <person name="Howarth C."/>
            <person name="Larson L."/>
            <person name="Lui A."/>
            <person name="MacDonald P.J.P."/>
            <person name="Montmayeur A."/>
            <person name="Murphy C."/>
            <person name="Neiman D."/>
            <person name="Pearson M."/>
            <person name="Priest M."/>
            <person name="Roberts A."/>
            <person name="Saif S."/>
            <person name="Shea T."/>
            <person name="Shenoy N."/>
            <person name="Sisk P."/>
            <person name="Stolte C."/>
            <person name="Sykes S."/>
            <person name="Wortman J."/>
            <person name="Nusbaum C."/>
            <person name="Birren B."/>
        </authorList>
    </citation>
    <scope>NUCLEOTIDE SEQUENCE [LARGE SCALE GENOMIC DNA]</scope>
    <source>
        <strain evidence="10 11">7_3_47FAA</strain>
    </source>
</reference>
<feature type="domain" description="Helicase ATP-binding" evidence="8">
    <location>
        <begin position="24"/>
        <end position="191"/>
    </location>
</feature>
<dbReference type="GO" id="GO:0009378">
    <property type="term" value="F:four-way junction helicase activity"/>
    <property type="evidence" value="ECO:0007669"/>
    <property type="project" value="TreeGrafter"/>
</dbReference>
<dbReference type="InterPro" id="IPR027417">
    <property type="entry name" value="P-loop_NTPase"/>
</dbReference>
<dbReference type="InterPro" id="IPR011545">
    <property type="entry name" value="DEAD/DEAH_box_helicase_dom"/>
</dbReference>
<evidence type="ECO:0000256" key="1">
    <source>
        <dbReference type="ARBA" id="ARBA00022741"/>
    </source>
</evidence>
<dbReference type="InterPro" id="IPR032284">
    <property type="entry name" value="RecQ_Zn-bd"/>
</dbReference>
<dbReference type="GO" id="GO:0006310">
    <property type="term" value="P:DNA recombination"/>
    <property type="evidence" value="ECO:0007669"/>
    <property type="project" value="InterPro"/>
</dbReference>
<dbReference type="GO" id="GO:0030894">
    <property type="term" value="C:replisome"/>
    <property type="evidence" value="ECO:0007669"/>
    <property type="project" value="TreeGrafter"/>
</dbReference>
<evidence type="ECO:0000256" key="6">
    <source>
        <dbReference type="ARBA" id="ARBA00044535"/>
    </source>
</evidence>
<dbReference type="InterPro" id="IPR002464">
    <property type="entry name" value="DNA/RNA_helicase_DEAH_CS"/>
</dbReference>
<dbReference type="PATRIC" id="fig|665952.3.peg.2998"/>
<dbReference type="Gene3D" id="3.40.50.300">
    <property type="entry name" value="P-loop containing nucleotide triphosphate hydrolases"/>
    <property type="match status" value="2"/>
</dbReference>
<dbReference type="HOGENOM" id="CLU_001103_9_7_9"/>